<dbReference type="AlphaFoldDB" id="B6G067"/>
<comment type="caution">
    <text evidence="2">The sequence shown here is derived from an EMBL/GenBank/DDBJ whole genome shotgun (WGS) entry which is preliminary data.</text>
</comment>
<gene>
    <name evidence="2" type="ORF">CLOHIR_01523</name>
</gene>
<accession>B6G067</accession>
<dbReference type="EMBL" id="ABWP01000060">
    <property type="protein sequence ID" value="EEA84895.1"/>
    <property type="molecule type" value="Genomic_DNA"/>
</dbReference>
<organism evidence="2 3">
    <name type="scientific">Peptacetobacter hiranonis (strain DSM 13275 / JCM 10541 / KCTC 15199 / TO-931)</name>
    <name type="common">Clostridium hiranonis</name>
    <dbReference type="NCBI Taxonomy" id="500633"/>
    <lineage>
        <taxon>Bacteria</taxon>
        <taxon>Bacillati</taxon>
        <taxon>Bacillota</taxon>
        <taxon>Clostridia</taxon>
        <taxon>Peptostreptococcales</taxon>
        <taxon>Peptostreptococcaceae</taxon>
        <taxon>Peptacetobacter</taxon>
    </lineage>
</organism>
<proteinExistence type="predicted"/>
<feature type="transmembrane region" description="Helical" evidence="1">
    <location>
        <begin position="36"/>
        <end position="55"/>
    </location>
</feature>
<keyword evidence="1" id="KW-1133">Transmembrane helix</keyword>
<keyword evidence="3" id="KW-1185">Reference proteome</keyword>
<keyword evidence="1" id="KW-0812">Transmembrane</keyword>
<reference evidence="2 3" key="2">
    <citation type="submission" date="2008-10" db="EMBL/GenBank/DDBJ databases">
        <title>Draft genome sequence of Clostridium hiranonis (DSM 13275).</title>
        <authorList>
            <person name="Sudarsanam P."/>
            <person name="Ley R."/>
            <person name="Guruge J."/>
            <person name="Turnbaugh P.J."/>
            <person name="Mahowald M."/>
            <person name="Liep D."/>
            <person name="Gordon J."/>
        </authorList>
    </citation>
    <scope>NUCLEOTIDE SEQUENCE [LARGE SCALE GENOMIC DNA]</scope>
    <source>
        <strain evidence="2 3">DSM 13275</strain>
    </source>
</reference>
<evidence type="ECO:0000313" key="2">
    <source>
        <dbReference type="EMBL" id="EEA84895.1"/>
    </source>
</evidence>
<name>B6G067_PEPHT</name>
<feature type="transmembrane region" description="Helical" evidence="1">
    <location>
        <begin position="110"/>
        <end position="133"/>
    </location>
</feature>
<evidence type="ECO:0000256" key="1">
    <source>
        <dbReference type="SAM" id="Phobius"/>
    </source>
</evidence>
<sequence length="139" mass="16160">MIKNKKDFVVWGVTFISLALLQLVLCFARDFDYYPVMMTSLMFMFGLNGIVNSMFDESDKEREEQRKVDSAIEFKANNIAITVTKICVVLFFGGIYLLRGTTWITEALMGYGMVAMVVFDVMIFSEFFAKIYYIRKRNK</sequence>
<dbReference type="HOGENOM" id="CLU_1841629_0_0_9"/>
<dbReference type="Proteomes" id="UP000003178">
    <property type="component" value="Unassembled WGS sequence"/>
</dbReference>
<feature type="transmembrane region" description="Helical" evidence="1">
    <location>
        <begin position="76"/>
        <end position="98"/>
    </location>
</feature>
<keyword evidence="1" id="KW-0472">Membrane</keyword>
<dbReference type="RefSeq" id="WP_006440442.1">
    <property type="nucleotide sequence ID" value="NZ_DS995356.1"/>
</dbReference>
<protein>
    <submittedName>
        <fullName evidence="2">Uncharacterized protein</fullName>
    </submittedName>
</protein>
<reference evidence="2 3" key="1">
    <citation type="submission" date="2008-09" db="EMBL/GenBank/DDBJ databases">
        <authorList>
            <person name="Fulton L."/>
            <person name="Clifton S."/>
            <person name="Fulton B."/>
            <person name="Xu J."/>
            <person name="Minx P."/>
            <person name="Pepin K.H."/>
            <person name="Johnson M."/>
            <person name="Thiruvilangam P."/>
            <person name="Bhonagiri V."/>
            <person name="Nash W.E."/>
            <person name="Mardis E.R."/>
            <person name="Wilson R.K."/>
        </authorList>
    </citation>
    <scope>NUCLEOTIDE SEQUENCE [LARGE SCALE GENOMIC DNA]</scope>
    <source>
        <strain evidence="2 3">DSM 13275</strain>
    </source>
</reference>
<evidence type="ECO:0000313" key="3">
    <source>
        <dbReference type="Proteomes" id="UP000003178"/>
    </source>
</evidence>